<dbReference type="GO" id="GO:0016787">
    <property type="term" value="F:hydrolase activity"/>
    <property type="evidence" value="ECO:0007669"/>
    <property type="project" value="UniProtKB-KW"/>
</dbReference>
<dbReference type="NCBIfam" id="TIGR00255">
    <property type="entry name" value="YicC/YloC family endoribonuclease"/>
    <property type="match status" value="1"/>
</dbReference>
<dbReference type="GO" id="GO:0004521">
    <property type="term" value="F:RNA endonuclease activity"/>
    <property type="evidence" value="ECO:0007669"/>
    <property type="project" value="InterPro"/>
</dbReference>
<dbReference type="EC" id="3.6.3.12" evidence="8"/>
<dbReference type="AlphaFoldDB" id="E6KZT5"/>
<dbReference type="InterPro" id="IPR005229">
    <property type="entry name" value="YicC/YloC-like"/>
</dbReference>
<accession>E6KZT5</accession>
<dbReference type="InterPro" id="IPR013527">
    <property type="entry name" value="YicC-like_N"/>
</dbReference>
<comment type="caution">
    <text evidence="8">The sequence shown here is derived from an EMBL/GenBank/DDBJ whole genome shotgun (WGS) entry which is preliminary data.</text>
</comment>
<keyword evidence="9" id="KW-1185">Reference proteome</keyword>
<evidence type="ECO:0000313" key="8">
    <source>
        <dbReference type="EMBL" id="EFU67032.1"/>
    </source>
</evidence>
<dbReference type="Proteomes" id="UP000032871">
    <property type="component" value="Unassembled WGS sequence"/>
</dbReference>
<keyword evidence="2" id="KW-0540">Nuclease</keyword>
<evidence type="ECO:0000256" key="5">
    <source>
        <dbReference type="ARBA" id="ARBA00035648"/>
    </source>
</evidence>
<reference evidence="8 9" key="1">
    <citation type="submission" date="2010-12" db="EMBL/GenBank/DDBJ databases">
        <authorList>
            <person name="Muzny D."/>
            <person name="Qin X."/>
            <person name="Deng J."/>
            <person name="Jiang H."/>
            <person name="Liu Y."/>
            <person name="Qu J."/>
            <person name="Song X.-Z."/>
            <person name="Zhang L."/>
            <person name="Thornton R."/>
            <person name="Coyle M."/>
            <person name="Francisco L."/>
            <person name="Jackson L."/>
            <person name="Javaid M."/>
            <person name="Korchina V."/>
            <person name="Kovar C."/>
            <person name="Mata R."/>
            <person name="Mathew T."/>
            <person name="Ngo R."/>
            <person name="Nguyen L."/>
            <person name="Nguyen N."/>
            <person name="Okwuonu G."/>
            <person name="Ongeri F."/>
            <person name="Pham C."/>
            <person name="Simmons D."/>
            <person name="Wilczek-Boney K."/>
            <person name="Hale W."/>
            <person name="Jakkamsetti A."/>
            <person name="Pham P."/>
            <person name="Ruth R."/>
            <person name="San Lucas F."/>
            <person name="Warren J."/>
            <person name="Zhang J."/>
            <person name="Zhao Z."/>
            <person name="Zhou C."/>
            <person name="Zhu D."/>
            <person name="Lee S."/>
            <person name="Bess C."/>
            <person name="Blankenburg K."/>
            <person name="Forbes L."/>
            <person name="Fu Q."/>
            <person name="Gubbala S."/>
            <person name="Hirani K."/>
            <person name="Jayaseelan J.C."/>
            <person name="Lara F."/>
            <person name="Munidasa M."/>
            <person name="Palculict T."/>
            <person name="Patil S."/>
            <person name="Pu L.-L."/>
            <person name="Saada N."/>
            <person name="Tang L."/>
            <person name="Weissenberger G."/>
            <person name="Zhu Y."/>
            <person name="Hemphill L."/>
            <person name="Shang Y."/>
            <person name="Youmans B."/>
            <person name="Ayvaz T."/>
            <person name="Ross M."/>
            <person name="Santibanez J."/>
            <person name="Aqrawi P."/>
            <person name="Gross S."/>
            <person name="Joshi V."/>
            <person name="Fowler G."/>
            <person name="Nazareth L."/>
            <person name="Reid J."/>
            <person name="Worley K."/>
            <person name="Petrosino J."/>
            <person name="Highlander S."/>
            <person name="Gibbs R."/>
        </authorList>
    </citation>
    <scope>NUCLEOTIDE SEQUENCE [LARGE SCALE GENOMIC DNA]</scope>
    <source>
        <strain evidence="8 9">ATCC 33393</strain>
    </source>
</reference>
<dbReference type="Pfam" id="PF03755">
    <property type="entry name" value="YicC-like_N"/>
    <property type="match status" value="1"/>
</dbReference>
<dbReference type="Pfam" id="PF08340">
    <property type="entry name" value="YicC-like_C"/>
    <property type="match status" value="1"/>
</dbReference>
<sequence>MKNSSLSNKKSRHFSTQTDRNEIWQYNSTQILAPKNEGIIMIYSMTAFASLEIKKDWGNAVWEIRSVNQRYLETFFRLPEQFRSLENTLRETLRQKLTRGKIECTLRIDNKKQTAAELHINQELATQVLQSLQWLKQQAGEGELNLTDVLRYPGVVEVPEQDVDLISQDLLAAFEQVVSEFIAMRQREGEKIHTLLTQRLEAIHEEQQKVRSKMPEILQWQRERMLQRFEEVQLQPDPQRLEQELIMLAQRIDVAEELDRLQLHVKETQNILRKGGAVGRKLDFMMQELNRESNTLASKSINVDVTNSAIELKVLIEQMREQIQNLE</sequence>
<organism evidence="8 9">
    <name type="scientific">Aggregatibacter segnis ATCC 33393</name>
    <dbReference type="NCBI Taxonomy" id="888057"/>
    <lineage>
        <taxon>Bacteria</taxon>
        <taxon>Pseudomonadati</taxon>
        <taxon>Pseudomonadota</taxon>
        <taxon>Gammaproteobacteria</taxon>
        <taxon>Pasteurellales</taxon>
        <taxon>Pasteurellaceae</taxon>
        <taxon>Aggregatibacter</taxon>
    </lineage>
</organism>
<evidence type="ECO:0000256" key="2">
    <source>
        <dbReference type="ARBA" id="ARBA00022722"/>
    </source>
</evidence>
<feature type="domain" description="Endoribonuclease YicC-like C-terminal" evidence="7">
    <location>
        <begin position="211"/>
        <end position="327"/>
    </location>
</feature>
<dbReference type="InterPro" id="IPR013551">
    <property type="entry name" value="YicC-like_C"/>
</dbReference>
<feature type="domain" description="Endoribonuclease YicC-like N-terminal" evidence="6">
    <location>
        <begin position="42"/>
        <end position="193"/>
    </location>
</feature>
<keyword evidence="3" id="KW-0255">Endonuclease</keyword>
<proteinExistence type="inferred from homology"/>
<dbReference type="PANTHER" id="PTHR30636">
    <property type="entry name" value="UPF0701 PROTEIN YICC"/>
    <property type="match status" value="1"/>
</dbReference>
<evidence type="ECO:0000256" key="4">
    <source>
        <dbReference type="ARBA" id="ARBA00022801"/>
    </source>
</evidence>
<evidence type="ECO:0000256" key="3">
    <source>
        <dbReference type="ARBA" id="ARBA00022759"/>
    </source>
</evidence>
<comment type="similarity">
    <text evidence="5">Belongs to the YicC/YloC family.</text>
</comment>
<gene>
    <name evidence="8" type="primary">kdpF</name>
    <name evidence="8" type="ORF">HMPREF9064_1667</name>
</gene>
<keyword evidence="4 8" id="KW-0378">Hydrolase</keyword>
<evidence type="ECO:0000259" key="6">
    <source>
        <dbReference type="Pfam" id="PF03755"/>
    </source>
</evidence>
<protein>
    <submittedName>
        <fullName evidence="8">K+-transporting ATPase</fullName>
        <ecNumber evidence="8">3.6.3.12</ecNumber>
    </submittedName>
</protein>
<evidence type="ECO:0000313" key="9">
    <source>
        <dbReference type="Proteomes" id="UP000032871"/>
    </source>
</evidence>
<dbReference type="STRING" id="739.GCA_001059425_00942"/>
<dbReference type="PANTHER" id="PTHR30636:SF3">
    <property type="entry name" value="UPF0701 PROTEIN YICC"/>
    <property type="match status" value="1"/>
</dbReference>
<dbReference type="EMBL" id="AEPS01000011">
    <property type="protein sequence ID" value="EFU67032.1"/>
    <property type="molecule type" value="Genomic_DNA"/>
</dbReference>
<evidence type="ECO:0000256" key="1">
    <source>
        <dbReference type="ARBA" id="ARBA00001968"/>
    </source>
</evidence>
<evidence type="ECO:0000259" key="7">
    <source>
        <dbReference type="Pfam" id="PF08340"/>
    </source>
</evidence>
<name>E6KZT5_9PAST</name>
<dbReference type="HOGENOM" id="CLU_076609_0_0_6"/>
<comment type="cofactor">
    <cofactor evidence="1">
        <name>a divalent metal cation</name>
        <dbReference type="ChEBI" id="CHEBI:60240"/>
    </cofactor>
</comment>